<reference evidence="6 7" key="1">
    <citation type="journal article" date="2018" name="Int. J. Syst. Evol. Microbiol.">
        <title>Bifidobacterium callitrichidarum sp. nov. from the faeces of the emperor tamarin (Saguinus imperator).</title>
        <authorList>
            <person name="Modesto M."/>
            <person name="Michelini S."/>
            <person name="Sansosti M.C."/>
            <person name="De Filippo C."/>
            <person name="Cavalieri D."/>
            <person name="Qvirist L."/>
            <person name="Andlid T."/>
            <person name="Spiezio C."/>
            <person name="Sandri C."/>
            <person name="Pascarelli S."/>
            <person name="Sgorbati B."/>
            <person name="Mattarelli P."/>
        </authorList>
    </citation>
    <scope>NUCLEOTIDE SEQUENCE [LARGE SCALE GENOMIC DNA]</scope>
    <source>
        <strain evidence="6 7">TRI 5</strain>
    </source>
</reference>
<dbReference type="GO" id="GO:0006526">
    <property type="term" value="P:L-arginine biosynthetic process"/>
    <property type="evidence" value="ECO:0007669"/>
    <property type="project" value="TreeGrafter"/>
</dbReference>
<keyword evidence="3" id="KW-0378">Hydrolase</keyword>
<gene>
    <name evidence="6" type="ORF">DF196_04795</name>
</gene>
<dbReference type="AlphaFoldDB" id="A0A2U2NAJ5"/>
<evidence type="ECO:0000256" key="2">
    <source>
        <dbReference type="ARBA" id="ARBA00022723"/>
    </source>
</evidence>
<dbReference type="GO" id="GO:0046872">
    <property type="term" value="F:metal ion binding"/>
    <property type="evidence" value="ECO:0007669"/>
    <property type="project" value="UniProtKB-KW"/>
</dbReference>
<dbReference type="InterPro" id="IPR050072">
    <property type="entry name" value="Peptidase_M20A"/>
</dbReference>
<evidence type="ECO:0000256" key="3">
    <source>
        <dbReference type="ARBA" id="ARBA00022801"/>
    </source>
</evidence>
<keyword evidence="4" id="KW-0862">Zinc</keyword>
<comment type="cofactor">
    <cofactor evidence="1">
        <name>Zn(2+)</name>
        <dbReference type="ChEBI" id="CHEBI:29105"/>
    </cofactor>
</comment>
<dbReference type="PROSITE" id="PS00758">
    <property type="entry name" value="ARGE_DAPE_CPG2_1"/>
    <property type="match status" value="1"/>
</dbReference>
<dbReference type="Gene3D" id="3.40.630.10">
    <property type="entry name" value="Zn peptidases"/>
    <property type="match status" value="1"/>
</dbReference>
<comment type="caution">
    <text evidence="6">The sequence shown here is derived from an EMBL/GenBank/DDBJ whole genome shotgun (WGS) entry which is preliminary data.</text>
</comment>
<accession>A0A2U2NAJ5</accession>
<proteinExistence type="predicted"/>
<evidence type="ECO:0000313" key="7">
    <source>
        <dbReference type="Proteomes" id="UP000245876"/>
    </source>
</evidence>
<dbReference type="InterPro" id="IPR001261">
    <property type="entry name" value="ArgE/DapE_CS"/>
</dbReference>
<dbReference type="InterPro" id="IPR036264">
    <property type="entry name" value="Bact_exopeptidase_dim_dom"/>
</dbReference>
<dbReference type="RefSeq" id="WP_109056749.1">
    <property type="nucleotide sequence ID" value="NZ_QFFM01000008.1"/>
</dbReference>
<dbReference type="EMBL" id="QFFM01000008">
    <property type="protein sequence ID" value="PWG66132.1"/>
    <property type="molecule type" value="Genomic_DNA"/>
</dbReference>
<name>A0A2U2NAJ5_9BIFI</name>
<protein>
    <recommendedName>
        <fullName evidence="8">Peptidase M20 dimerisation domain-containing protein</fullName>
    </recommendedName>
</protein>
<dbReference type="Gene3D" id="3.30.70.360">
    <property type="match status" value="2"/>
</dbReference>
<dbReference type="OrthoDB" id="7055905at2"/>
<organism evidence="6 7">
    <name type="scientific">Bifidobacterium callitrichidarum</name>
    <dbReference type="NCBI Taxonomy" id="2052941"/>
    <lineage>
        <taxon>Bacteria</taxon>
        <taxon>Bacillati</taxon>
        <taxon>Actinomycetota</taxon>
        <taxon>Actinomycetes</taxon>
        <taxon>Bifidobacteriales</taxon>
        <taxon>Bifidobacteriaceae</taxon>
        <taxon>Bifidobacterium</taxon>
    </lineage>
</organism>
<evidence type="ECO:0008006" key="8">
    <source>
        <dbReference type="Google" id="ProtNLM"/>
    </source>
</evidence>
<evidence type="ECO:0000313" key="6">
    <source>
        <dbReference type="EMBL" id="PWG66132.1"/>
    </source>
</evidence>
<dbReference type="Pfam" id="PF01546">
    <property type="entry name" value="Peptidase_M20"/>
    <property type="match status" value="1"/>
</dbReference>
<dbReference type="PANTHER" id="PTHR43808">
    <property type="entry name" value="ACETYLORNITHINE DEACETYLASE"/>
    <property type="match status" value="1"/>
</dbReference>
<keyword evidence="2" id="KW-0479">Metal-binding</keyword>
<dbReference type="InterPro" id="IPR002933">
    <property type="entry name" value="Peptidase_M20"/>
</dbReference>
<evidence type="ECO:0000256" key="5">
    <source>
        <dbReference type="SAM" id="MobiDB-lite"/>
    </source>
</evidence>
<dbReference type="GO" id="GO:0008777">
    <property type="term" value="F:acetylornithine deacetylase activity"/>
    <property type="evidence" value="ECO:0007669"/>
    <property type="project" value="TreeGrafter"/>
</dbReference>
<feature type="region of interest" description="Disordered" evidence="5">
    <location>
        <begin position="100"/>
        <end position="149"/>
    </location>
</feature>
<dbReference type="SUPFAM" id="SSF55031">
    <property type="entry name" value="Bacterial exopeptidase dimerisation domain"/>
    <property type="match status" value="1"/>
</dbReference>
<dbReference type="Proteomes" id="UP000245876">
    <property type="component" value="Unassembled WGS sequence"/>
</dbReference>
<evidence type="ECO:0000256" key="1">
    <source>
        <dbReference type="ARBA" id="ARBA00001947"/>
    </source>
</evidence>
<sequence>MSDAGVVEAVAEDTLAAAAVGDCLSDGVGRDDDGVAGIAGASGPAEVSGPDAMDTSRLTDAERALMVRADRWLAAHADEFERTLARWVAVPSICDDGYAEEEAANDGGDGAGRVPGHGDAEHDAGCATNGASRNADMTAKSGANAGRPTPLGPAVADMFDVASEDICAMGLAPCNHGGYALSAAVEVGESRPDLEVGGANEIALVGHLDVVPAGDGWTRPPFTLTREGEFVFGRGVHDCKGPSLVNLFVLCMLRDLDVPMRHRVRALMGGGEETRMNDLRGYLKREKAAGFSLVTDGPFPVNYGQKGILQIVMSVPAPGIWRHFAAGSAANAVPGEAAIELSGIADAAVEATIAGASERYRKTIRWDAATHTLHAQGIAGHAAFQDGTVSAIMLLTGFLSESGLLAGPDHAAELATARALFAIAQSKDGKGLGIACEDESGPLSFNLGRITEAGERLQLQCDSRYPVSGNGPDIERRLRAAVAAMPADRDVRVEQVHDEPAYRIDPDGVECRTLTRAFNDFFDADKQPFTMGGGTHSRLLPRSVTFGADFWYMDDIARKAGHPAKPEGMGEDEGGAHSADECVNIANLLTAAKLYLLALTRLDGMLE</sequence>
<evidence type="ECO:0000256" key="4">
    <source>
        <dbReference type="ARBA" id="ARBA00022833"/>
    </source>
</evidence>
<dbReference type="PANTHER" id="PTHR43808:SF31">
    <property type="entry name" value="N-ACETYL-L-CITRULLINE DEACETYLASE"/>
    <property type="match status" value="1"/>
</dbReference>
<keyword evidence="7" id="KW-1185">Reference proteome</keyword>
<dbReference type="SUPFAM" id="SSF53187">
    <property type="entry name" value="Zn-dependent exopeptidases"/>
    <property type="match status" value="1"/>
</dbReference>